<dbReference type="GO" id="GO:0003824">
    <property type="term" value="F:catalytic activity"/>
    <property type="evidence" value="ECO:0007669"/>
    <property type="project" value="InterPro"/>
</dbReference>
<dbReference type="PANTHER" id="PTHR30538">
    <property type="entry name" value="LYSINE 2,3-AMINOMUTASE-RELATED"/>
    <property type="match status" value="1"/>
</dbReference>
<name>A0A0P0N4A9_9CREN</name>
<dbReference type="SFLD" id="SFLDG01070">
    <property type="entry name" value="PLP-dependent"/>
    <property type="match status" value="1"/>
</dbReference>
<evidence type="ECO:0000256" key="3">
    <source>
        <dbReference type="ARBA" id="ARBA00022691"/>
    </source>
</evidence>
<dbReference type="PATRIC" id="fig|1273541.4.peg.1642"/>
<dbReference type="NCBIfam" id="TIGR00238">
    <property type="entry name" value="KamA family radical SAM protein"/>
    <property type="match status" value="1"/>
</dbReference>
<dbReference type="Gene3D" id="3.20.20.70">
    <property type="entry name" value="Aldolase class I"/>
    <property type="match status" value="1"/>
</dbReference>
<evidence type="ECO:0000256" key="1">
    <source>
        <dbReference type="ARBA" id="ARBA00001933"/>
    </source>
</evidence>
<evidence type="ECO:0000256" key="5">
    <source>
        <dbReference type="ARBA" id="ARBA00022898"/>
    </source>
</evidence>
<dbReference type="GO" id="GO:0051539">
    <property type="term" value="F:4 iron, 4 sulfur cluster binding"/>
    <property type="evidence" value="ECO:0007669"/>
    <property type="project" value="UniProtKB-KW"/>
</dbReference>
<dbReference type="InterPro" id="IPR013785">
    <property type="entry name" value="Aldolase_TIM"/>
</dbReference>
<accession>A0A0P0N4A9</accession>
<dbReference type="Proteomes" id="UP000058613">
    <property type="component" value="Chromosome"/>
</dbReference>
<dbReference type="KEGG" id="pdl:Pyrde_1540"/>
<dbReference type="AlphaFoldDB" id="A0A0P0N4A9"/>
<dbReference type="InterPro" id="IPR058240">
    <property type="entry name" value="rSAM_sf"/>
</dbReference>
<gene>
    <name evidence="9" type="ORF">Pyrde_1540</name>
</gene>
<evidence type="ECO:0000259" key="8">
    <source>
        <dbReference type="Pfam" id="PF04055"/>
    </source>
</evidence>
<dbReference type="InterPro" id="IPR007197">
    <property type="entry name" value="rSAM"/>
</dbReference>
<evidence type="ECO:0000256" key="7">
    <source>
        <dbReference type="ARBA" id="ARBA00023014"/>
    </source>
</evidence>
<dbReference type="InterPro" id="IPR003739">
    <property type="entry name" value="Lys_aminomutase/Glu_NH3_mut"/>
</dbReference>
<dbReference type="Pfam" id="PF04055">
    <property type="entry name" value="Radical_SAM"/>
    <property type="match status" value="1"/>
</dbReference>
<evidence type="ECO:0000256" key="2">
    <source>
        <dbReference type="ARBA" id="ARBA00022485"/>
    </source>
</evidence>
<keyword evidence="2" id="KW-0004">4Fe-4S</keyword>
<evidence type="ECO:0000256" key="6">
    <source>
        <dbReference type="ARBA" id="ARBA00023004"/>
    </source>
</evidence>
<organism evidence="9 10">
    <name type="scientific">Pyrodictium delaneyi</name>
    <dbReference type="NCBI Taxonomy" id="1273541"/>
    <lineage>
        <taxon>Archaea</taxon>
        <taxon>Thermoproteota</taxon>
        <taxon>Thermoprotei</taxon>
        <taxon>Desulfurococcales</taxon>
        <taxon>Pyrodictiaceae</taxon>
        <taxon>Pyrodictium</taxon>
    </lineage>
</organism>
<dbReference type="STRING" id="1273541.Pyrde_1540"/>
<dbReference type="EMBL" id="CP013011">
    <property type="protein sequence ID" value="ALL01583.1"/>
    <property type="molecule type" value="Genomic_DNA"/>
</dbReference>
<dbReference type="SFLD" id="SFLDS00029">
    <property type="entry name" value="Radical_SAM"/>
    <property type="match status" value="1"/>
</dbReference>
<dbReference type="GO" id="GO:0046872">
    <property type="term" value="F:metal ion binding"/>
    <property type="evidence" value="ECO:0007669"/>
    <property type="project" value="UniProtKB-KW"/>
</dbReference>
<keyword evidence="5" id="KW-0663">Pyridoxal phosphate</keyword>
<proteinExistence type="predicted"/>
<sequence>MKLVPGARAMQTLMVEQYDYSRIHRTEVPLQITKPAVNINLDEFLWSEDPNIKEILVTSSNLEDARRSLFLYLNQLEWSLYSGERKLHPLIEAIARDAIRVFKNIIAPRNEKLTGYSALYHLWRLAKDGQKAAKEVDEGFVYEFKHLFKAINGRPDIYPAKYAEGLEQVDFNRIKGREAGVARSNYLDQLAKKVREYLKRYPSGLDPEVIEKRKENVKRILDVLGGSMDDWRDYRWHFRNVLKGRRGIKVLQELAHLGENDVKALMDALEYKVPFGVTPYYLHLFDLETPWRRDYHVRRQVLPPLHYVKMMIEHRKDREYYFDFMGEHDTSPHPLITRRYPMVAILKAANTCPQICVYCQRNWEIATAMDPEGIPTKKLIDKAIDWFAEHPEIRDVLVTGGDPMILSDDMIEHIVKRLSELDHVDLIRIGTRILVTVPFRITDELAEMLGSYIEPGKRVITISSHFESAYEVTPEVAEAAFKLRRNGLMIYNQQVYTFWVSRRFETVALRIALKKAGIDPYYNFYPKGKWETKDYLVPVARILQERKEEARLLPGSFRTEEPVFNVPRLGKNHLRAGQDHELIMIRPDGRRVYLWHPWEKNIQLVDPYIYTDIVSIKMYLDKLQEVFGEDPEDYKSIWYYY</sequence>
<evidence type="ECO:0000313" key="10">
    <source>
        <dbReference type="Proteomes" id="UP000058613"/>
    </source>
</evidence>
<comment type="cofactor">
    <cofactor evidence="1">
        <name>pyridoxal 5'-phosphate</name>
        <dbReference type="ChEBI" id="CHEBI:597326"/>
    </cofactor>
</comment>
<evidence type="ECO:0000313" key="9">
    <source>
        <dbReference type="EMBL" id="ALL01583.1"/>
    </source>
</evidence>
<reference evidence="9 10" key="1">
    <citation type="submission" date="2015-10" db="EMBL/GenBank/DDBJ databases">
        <title>Complete genome sequence of hyperthermophilic archaeon Pyrodictium delaneyi Su06.</title>
        <authorList>
            <person name="Jung J.-H."/>
            <person name="Lin J."/>
            <person name="Holden J.F."/>
            <person name="Park C.-S."/>
        </authorList>
    </citation>
    <scope>NUCLEOTIDE SEQUENCE [LARGE SCALE GENOMIC DNA]</scope>
    <source>
        <strain evidence="9 10">Su06</strain>
    </source>
</reference>
<keyword evidence="3" id="KW-0949">S-adenosyl-L-methionine</keyword>
<dbReference type="PANTHER" id="PTHR30538:SF0">
    <property type="entry name" value="L-LYSINE 2,3-AMINOMUTASE AQ_1632-RELATED"/>
    <property type="match status" value="1"/>
</dbReference>
<protein>
    <submittedName>
        <fullName evidence="9">Lysine 2,3-aminomutase</fullName>
    </submittedName>
</protein>
<feature type="domain" description="Radical SAM core" evidence="8">
    <location>
        <begin position="350"/>
        <end position="453"/>
    </location>
</feature>
<keyword evidence="6" id="KW-0408">Iron</keyword>
<evidence type="ECO:0000256" key="4">
    <source>
        <dbReference type="ARBA" id="ARBA00022723"/>
    </source>
</evidence>
<dbReference type="SUPFAM" id="SSF102114">
    <property type="entry name" value="Radical SAM enzymes"/>
    <property type="match status" value="1"/>
</dbReference>
<keyword evidence="4" id="KW-0479">Metal-binding</keyword>
<keyword evidence="7" id="KW-0411">Iron-sulfur</keyword>